<feature type="compositionally biased region" description="Polar residues" evidence="1">
    <location>
        <begin position="14"/>
        <end position="29"/>
    </location>
</feature>
<reference evidence="2 3" key="1">
    <citation type="journal article" date="2018" name="Nat. Ecol. Evol.">
        <title>Pezizomycetes genomes reveal the molecular basis of ectomycorrhizal truffle lifestyle.</title>
        <authorList>
            <person name="Murat C."/>
            <person name="Payen T."/>
            <person name="Noel B."/>
            <person name="Kuo A."/>
            <person name="Morin E."/>
            <person name="Chen J."/>
            <person name="Kohler A."/>
            <person name="Krizsan K."/>
            <person name="Balestrini R."/>
            <person name="Da Silva C."/>
            <person name="Montanini B."/>
            <person name="Hainaut M."/>
            <person name="Levati E."/>
            <person name="Barry K.W."/>
            <person name="Belfiori B."/>
            <person name="Cichocki N."/>
            <person name="Clum A."/>
            <person name="Dockter R.B."/>
            <person name="Fauchery L."/>
            <person name="Guy J."/>
            <person name="Iotti M."/>
            <person name="Le Tacon F."/>
            <person name="Lindquist E.A."/>
            <person name="Lipzen A."/>
            <person name="Malagnac F."/>
            <person name="Mello A."/>
            <person name="Molinier V."/>
            <person name="Miyauchi S."/>
            <person name="Poulain J."/>
            <person name="Riccioni C."/>
            <person name="Rubini A."/>
            <person name="Sitrit Y."/>
            <person name="Splivallo R."/>
            <person name="Traeger S."/>
            <person name="Wang M."/>
            <person name="Zifcakova L."/>
            <person name="Wipf D."/>
            <person name="Zambonelli A."/>
            <person name="Paolocci F."/>
            <person name="Nowrousian M."/>
            <person name="Ottonello S."/>
            <person name="Baldrian P."/>
            <person name="Spatafora J.W."/>
            <person name="Henrissat B."/>
            <person name="Nagy L.G."/>
            <person name="Aury J.M."/>
            <person name="Wincker P."/>
            <person name="Grigoriev I.V."/>
            <person name="Bonfante P."/>
            <person name="Martin F.M."/>
        </authorList>
    </citation>
    <scope>NUCLEOTIDE SEQUENCE [LARGE SCALE GENOMIC DNA]</scope>
    <source>
        <strain evidence="2 3">ATCC MYA-4762</strain>
    </source>
</reference>
<protein>
    <submittedName>
        <fullName evidence="2">Uncharacterized protein</fullName>
    </submittedName>
</protein>
<proteinExistence type="predicted"/>
<feature type="compositionally biased region" description="Pro residues" evidence="1">
    <location>
        <begin position="34"/>
        <end position="44"/>
    </location>
</feature>
<evidence type="ECO:0000256" key="1">
    <source>
        <dbReference type="SAM" id="MobiDB-lite"/>
    </source>
</evidence>
<dbReference type="InParanoid" id="A0A3N4LCA0"/>
<evidence type="ECO:0000313" key="3">
    <source>
        <dbReference type="Proteomes" id="UP000267821"/>
    </source>
</evidence>
<dbReference type="AlphaFoldDB" id="A0A3N4LCA0"/>
<gene>
    <name evidence="2" type="ORF">L211DRAFT_841607</name>
</gene>
<dbReference type="Proteomes" id="UP000267821">
    <property type="component" value="Unassembled WGS sequence"/>
</dbReference>
<feature type="region of interest" description="Disordered" evidence="1">
    <location>
        <begin position="1"/>
        <end position="79"/>
    </location>
</feature>
<organism evidence="2 3">
    <name type="scientific">Terfezia boudieri ATCC MYA-4762</name>
    <dbReference type="NCBI Taxonomy" id="1051890"/>
    <lineage>
        <taxon>Eukaryota</taxon>
        <taxon>Fungi</taxon>
        <taxon>Dikarya</taxon>
        <taxon>Ascomycota</taxon>
        <taxon>Pezizomycotina</taxon>
        <taxon>Pezizomycetes</taxon>
        <taxon>Pezizales</taxon>
        <taxon>Pezizaceae</taxon>
        <taxon>Terfezia</taxon>
    </lineage>
</organism>
<name>A0A3N4LCA0_9PEZI</name>
<sequence length="79" mass="8747">MYVSNCNPKAPHHQQINYDPNSANCTSILTRTPTLPPPPTPAPHTTPSRSKTHYNNPSHRGTHLPTSKQQPKPSSRAKE</sequence>
<feature type="compositionally biased region" description="Polar residues" evidence="1">
    <location>
        <begin position="53"/>
        <end position="73"/>
    </location>
</feature>
<dbReference type="EMBL" id="ML121570">
    <property type="protein sequence ID" value="RPB20513.1"/>
    <property type="molecule type" value="Genomic_DNA"/>
</dbReference>
<keyword evidence="3" id="KW-1185">Reference proteome</keyword>
<accession>A0A3N4LCA0</accession>
<evidence type="ECO:0000313" key="2">
    <source>
        <dbReference type="EMBL" id="RPB20513.1"/>
    </source>
</evidence>